<protein>
    <submittedName>
        <fullName evidence="5">Pyruvate dehydrogenase E1 component beta subunit</fullName>
        <ecNumber evidence="5">1.2.4.1</ecNumber>
    </submittedName>
</protein>
<sequence>MANLTMIQAINEALRISLEQDPRTIILGEDVGHNGGVFRATEGLQAKFGENRVVDTPLAESAIIGTSIGLALNGMKPIAEIQFLGFIFETMDQIASQAARTRFRSQGRFHVPLVIRTPFGGGVRTPEMHADSLEALFLHTPGLKVVMPSNAYDAKGLLLSALADPDPVLFLEPMRLYRLYRHEVPAEPYQIPLGKANVVREGTHITIVTWGPMVPVTMDAVKQLQDKHNISCEVIDLRTISPIDTETIIQSVEKTNRALVVHEAVKTGGVGAEIIARINERALYSLEAPVKRVTGFDTPYPMSMVEDHWLPNSEHIINAVLETINE</sequence>
<comment type="cofactor">
    <cofactor evidence="1">
        <name>thiamine diphosphate</name>
        <dbReference type="ChEBI" id="CHEBI:58937"/>
    </cofactor>
</comment>
<keyword evidence="3" id="KW-0786">Thiamine pyrophosphate</keyword>
<evidence type="ECO:0000313" key="6">
    <source>
        <dbReference type="Proteomes" id="UP001519343"/>
    </source>
</evidence>
<dbReference type="PANTHER" id="PTHR43257:SF2">
    <property type="entry name" value="PYRUVATE DEHYDROGENASE E1 COMPONENT SUBUNIT BETA"/>
    <property type="match status" value="1"/>
</dbReference>
<keyword evidence="2 5" id="KW-0560">Oxidoreductase</keyword>
<keyword evidence="6" id="KW-1185">Reference proteome</keyword>
<dbReference type="InterPro" id="IPR033248">
    <property type="entry name" value="Transketolase_C"/>
</dbReference>
<keyword evidence="5" id="KW-0670">Pyruvate</keyword>
<dbReference type="SUPFAM" id="SSF52922">
    <property type="entry name" value="TK C-terminal domain-like"/>
    <property type="match status" value="1"/>
</dbReference>
<dbReference type="SMART" id="SM00861">
    <property type="entry name" value="Transket_pyr"/>
    <property type="match status" value="1"/>
</dbReference>
<organism evidence="5 6">
    <name type="scientific">Ammoniphilus resinae</name>
    <dbReference type="NCBI Taxonomy" id="861532"/>
    <lineage>
        <taxon>Bacteria</taxon>
        <taxon>Bacillati</taxon>
        <taxon>Bacillota</taxon>
        <taxon>Bacilli</taxon>
        <taxon>Bacillales</taxon>
        <taxon>Paenibacillaceae</taxon>
        <taxon>Aneurinibacillus group</taxon>
        <taxon>Ammoniphilus</taxon>
    </lineage>
</organism>
<dbReference type="RefSeq" id="WP_209811851.1">
    <property type="nucleotide sequence ID" value="NZ_JAGGKT010000013.1"/>
</dbReference>
<evidence type="ECO:0000256" key="3">
    <source>
        <dbReference type="ARBA" id="ARBA00023052"/>
    </source>
</evidence>
<dbReference type="InterPro" id="IPR029061">
    <property type="entry name" value="THDP-binding"/>
</dbReference>
<dbReference type="Gene3D" id="3.40.50.920">
    <property type="match status" value="1"/>
</dbReference>
<evidence type="ECO:0000256" key="2">
    <source>
        <dbReference type="ARBA" id="ARBA00023002"/>
    </source>
</evidence>
<dbReference type="PANTHER" id="PTHR43257">
    <property type="entry name" value="PYRUVATE DEHYDROGENASE E1 COMPONENT BETA SUBUNIT"/>
    <property type="match status" value="1"/>
</dbReference>
<dbReference type="EC" id="1.2.4.1" evidence="5"/>
<accession>A0ABS4GUV7</accession>
<gene>
    <name evidence="5" type="ORF">J2Z37_003860</name>
</gene>
<dbReference type="Proteomes" id="UP001519343">
    <property type="component" value="Unassembled WGS sequence"/>
</dbReference>
<proteinExistence type="predicted"/>
<dbReference type="EMBL" id="JAGGKT010000013">
    <property type="protein sequence ID" value="MBP1933847.1"/>
    <property type="molecule type" value="Genomic_DNA"/>
</dbReference>
<dbReference type="GO" id="GO:0004739">
    <property type="term" value="F:pyruvate dehydrogenase (acetyl-transferring) activity"/>
    <property type="evidence" value="ECO:0007669"/>
    <property type="project" value="UniProtKB-EC"/>
</dbReference>
<feature type="domain" description="Transketolase-like pyrimidine-binding" evidence="4">
    <location>
        <begin position="4"/>
        <end position="179"/>
    </location>
</feature>
<evidence type="ECO:0000259" key="4">
    <source>
        <dbReference type="SMART" id="SM00861"/>
    </source>
</evidence>
<name>A0ABS4GUV7_9BACL</name>
<evidence type="ECO:0000256" key="1">
    <source>
        <dbReference type="ARBA" id="ARBA00001964"/>
    </source>
</evidence>
<dbReference type="Pfam" id="PF02780">
    <property type="entry name" value="Transketolase_C"/>
    <property type="match status" value="1"/>
</dbReference>
<dbReference type="Pfam" id="PF02779">
    <property type="entry name" value="Transket_pyr"/>
    <property type="match status" value="1"/>
</dbReference>
<evidence type="ECO:0000313" key="5">
    <source>
        <dbReference type="EMBL" id="MBP1933847.1"/>
    </source>
</evidence>
<dbReference type="InterPro" id="IPR009014">
    <property type="entry name" value="Transketo_C/PFOR_II"/>
</dbReference>
<reference evidence="5 6" key="1">
    <citation type="submission" date="2021-03" db="EMBL/GenBank/DDBJ databases">
        <title>Genomic Encyclopedia of Type Strains, Phase IV (KMG-IV): sequencing the most valuable type-strain genomes for metagenomic binning, comparative biology and taxonomic classification.</title>
        <authorList>
            <person name="Goeker M."/>
        </authorList>
    </citation>
    <scope>NUCLEOTIDE SEQUENCE [LARGE SCALE GENOMIC DNA]</scope>
    <source>
        <strain evidence="5 6">DSM 24738</strain>
    </source>
</reference>
<dbReference type="SUPFAM" id="SSF52518">
    <property type="entry name" value="Thiamin diphosphate-binding fold (THDP-binding)"/>
    <property type="match status" value="1"/>
</dbReference>
<dbReference type="Gene3D" id="3.40.50.970">
    <property type="match status" value="1"/>
</dbReference>
<comment type="caution">
    <text evidence="5">The sequence shown here is derived from an EMBL/GenBank/DDBJ whole genome shotgun (WGS) entry which is preliminary data.</text>
</comment>
<dbReference type="CDD" id="cd07036">
    <property type="entry name" value="TPP_PYR_E1-PDHc-beta_like"/>
    <property type="match status" value="1"/>
</dbReference>
<dbReference type="InterPro" id="IPR005475">
    <property type="entry name" value="Transketolase-like_Pyr-bd"/>
</dbReference>